<dbReference type="PROSITE" id="PS50088">
    <property type="entry name" value="ANK_REPEAT"/>
    <property type="match status" value="6"/>
</dbReference>
<dbReference type="SUPFAM" id="SSF48403">
    <property type="entry name" value="Ankyrin repeat"/>
    <property type="match status" value="3"/>
</dbReference>
<dbReference type="PROSITE" id="PS50297">
    <property type="entry name" value="ANK_REP_REGION"/>
    <property type="match status" value="5"/>
</dbReference>
<comment type="caution">
    <text evidence="4">The sequence shown here is derived from an EMBL/GenBank/DDBJ whole genome shotgun (WGS) entry which is preliminary data.</text>
</comment>
<reference evidence="5" key="1">
    <citation type="journal article" date="2020" name="Stud. Mycol.">
        <title>101 Dothideomycetes genomes: A test case for predicting lifestyles and emergence of pathogens.</title>
        <authorList>
            <person name="Haridas S."/>
            <person name="Albert R."/>
            <person name="Binder M."/>
            <person name="Bloem J."/>
            <person name="LaButti K."/>
            <person name="Salamov A."/>
            <person name="Andreopoulos B."/>
            <person name="Baker S."/>
            <person name="Barry K."/>
            <person name="Bills G."/>
            <person name="Bluhm B."/>
            <person name="Cannon C."/>
            <person name="Castanera R."/>
            <person name="Culley D."/>
            <person name="Daum C."/>
            <person name="Ezra D."/>
            <person name="Gonzalez J."/>
            <person name="Henrissat B."/>
            <person name="Kuo A."/>
            <person name="Liang C."/>
            <person name="Lipzen A."/>
            <person name="Lutzoni F."/>
            <person name="Magnuson J."/>
            <person name="Mondo S."/>
            <person name="Nolan M."/>
            <person name="Ohm R."/>
            <person name="Pangilinan J."/>
            <person name="Park H.-J."/>
            <person name="Ramirez L."/>
            <person name="Alfaro M."/>
            <person name="Sun H."/>
            <person name="Tritt A."/>
            <person name="Yoshinaga Y."/>
            <person name="Zwiers L.-H."/>
            <person name="Turgeon B."/>
            <person name="Goodwin S."/>
            <person name="Spatafora J."/>
            <person name="Crous P."/>
            <person name="Grigoriev I."/>
        </authorList>
    </citation>
    <scope>NUCLEOTIDE SEQUENCE [LARGE SCALE GENOMIC DNA]</scope>
    <source>
        <strain evidence="5">CBS 304.66</strain>
    </source>
</reference>
<keyword evidence="5" id="KW-1185">Reference proteome</keyword>
<dbReference type="Proteomes" id="UP000800093">
    <property type="component" value="Unassembled WGS sequence"/>
</dbReference>
<name>A0A9P4K3N9_9PLEO</name>
<dbReference type="InterPro" id="IPR036770">
    <property type="entry name" value="Ankyrin_rpt-contain_sf"/>
</dbReference>
<feature type="repeat" description="ANK" evidence="3">
    <location>
        <begin position="828"/>
        <end position="866"/>
    </location>
</feature>
<feature type="repeat" description="ANK" evidence="3">
    <location>
        <begin position="1024"/>
        <end position="1056"/>
    </location>
</feature>
<dbReference type="PANTHER" id="PTHR24198">
    <property type="entry name" value="ANKYRIN REPEAT AND PROTEIN KINASE DOMAIN-CONTAINING PROTEIN"/>
    <property type="match status" value="1"/>
</dbReference>
<proteinExistence type="predicted"/>
<feature type="repeat" description="ANK" evidence="3">
    <location>
        <begin position="1254"/>
        <end position="1286"/>
    </location>
</feature>
<accession>A0A9P4K3N9</accession>
<evidence type="ECO:0000313" key="4">
    <source>
        <dbReference type="EMBL" id="KAF2260870.1"/>
    </source>
</evidence>
<feature type="repeat" description="ANK" evidence="3">
    <location>
        <begin position="991"/>
        <end position="1023"/>
    </location>
</feature>
<sequence>MDVAAGIAGLIALAGLVFGKIFWYIKTTKSAEKDVSAFLREIRDLCGILHSLHLIACQLEGEQSDNTIQVHHVYYCYEALQSIKNKLQKASPQEKGASTGANLLGKLKWPFSASETKELIDDIQRHNRQEVIENSVHDIRGDMRKRWDQRDRLALSAYQQKVLAFFPKVNPQQNHEMGLKLRQPGTGLWYVPGRLPNEHALRELIRDMAQHFEDVAILVDGLDECGKFTVQVVELLVNLSTITPNIKSLFLSRDELHIRDNLEEYVQVSIAAKSSDLKLYVASDIEQRIRTKRLRLKSNELRQHIMEKLVNGADGMFRWVTCQIDYLCELLNDRERRQALASLPPDLNATYERILGRLNDRDPSIQRIVRRTLKWLIYSQAPLSAPELYQAISVNLGDEDLDLDSVPEDDEVLRCCSSLIRLSPYGYELAHFTVKEFFSSLDPKRFPKLSSYYMEEESSTLDLSKICLTYLNHRKPEEGPAQSLVEWERLNNIYTFKSHCVTYRSYYWRSNWPDDVSRLLVQRLTHPRGSGNFFSLVQHSFWSAYPLYLEDKEARLVDDFVIITLLIKTLTPLHFAAMLHDVELCSWLLKSSCSPNQISDLGQPLHLAIAGDSGSYFVTNHIRHPSQSLELLPPPPPPPPPPGSIPMTPYEPSLTHVNQRHEEMKFQYSRIIELLLRSKADLESRSGPIFQDAALKLAARISSSRLIPLLKAGAYIDQDTLQYLIKGLEASCDCPGDMTPILDAIAVQHLTGATKASFSKLCLMTNYTGINANEIAQIDSVFSGGKEEHWVALKLAVKYNHVEVVKALMEHCKVDLQKNIEDKELNVTGATLLHVAAAYGSPELDLTATKARILLEVGSRYYLADSQGWTSWHFASASCNERMIRALSEYDPDPQISLSATKSNRCTPIHLFGALVFNRKPGDHLLRQSSSQILEAHQNTVIRNMLDHTINQEPCHTMELVNYACSGYTDKHTLALLLDHGYDPNERTSLDNRTPLMTAATSGKLVHLRALLDRGASPRLVDYSGQNALHFACRYGHDNVVEFLVARCLRNTLNDSTKAVDKLKGGNDEQQRFPAYHSESELVEHSSSSLQTLDINTQGKFGQTALHYAVINCHNICAKHLLARGAGINVESTRALTPLYFAAHSGNEEIVNMLLKHNGGAGIRDSPKESPYIAALRKGHKHVAKKILEYSFQKNLSDNDRNESKPSSYYKRAFVSGLTVAIETDDMELCSSLIALVVDTSLPLSPTCGGCKFGTCTPLIIALRKGNFGIAQLLIENGADIQAQYCKSGNTRGYTPFHFGVLDEYPGSILVSLMNQMPDPDFRSFAVHPNHVAVASFNNQALIHLIEDSIQRHQKAPTDTESKKSRNSGENSWRDLSVILEAQIQFEDLNWAWSPTGNRRTARPMT</sequence>
<dbReference type="EMBL" id="ML986671">
    <property type="protein sequence ID" value="KAF2260870.1"/>
    <property type="molecule type" value="Genomic_DNA"/>
</dbReference>
<dbReference type="Pfam" id="PF12796">
    <property type="entry name" value="Ank_2"/>
    <property type="match status" value="3"/>
</dbReference>
<keyword evidence="2 3" id="KW-0040">ANK repeat</keyword>
<evidence type="ECO:0000256" key="3">
    <source>
        <dbReference type="PROSITE-ProRule" id="PRU00023"/>
    </source>
</evidence>
<feature type="repeat" description="ANK" evidence="3">
    <location>
        <begin position="1101"/>
        <end position="1133"/>
    </location>
</feature>
<evidence type="ECO:0000256" key="2">
    <source>
        <dbReference type="ARBA" id="ARBA00023043"/>
    </source>
</evidence>
<dbReference type="SMART" id="SM00248">
    <property type="entry name" value="ANK"/>
    <property type="match status" value="12"/>
</dbReference>
<dbReference type="PRINTS" id="PR01415">
    <property type="entry name" value="ANKYRIN"/>
</dbReference>
<dbReference type="InterPro" id="IPR002110">
    <property type="entry name" value="Ankyrin_rpt"/>
</dbReference>
<evidence type="ECO:0000313" key="5">
    <source>
        <dbReference type="Proteomes" id="UP000800093"/>
    </source>
</evidence>
<dbReference type="Gene3D" id="1.25.40.20">
    <property type="entry name" value="Ankyrin repeat-containing domain"/>
    <property type="match status" value="4"/>
</dbReference>
<protein>
    <submittedName>
        <fullName evidence="4">Ankyrin</fullName>
    </submittedName>
</protein>
<gene>
    <name evidence="4" type="ORF">CC78DRAFT_570973</name>
</gene>
<dbReference type="OrthoDB" id="3944243at2759"/>
<keyword evidence="1" id="KW-0677">Repeat</keyword>
<dbReference type="Pfam" id="PF00023">
    <property type="entry name" value="Ank"/>
    <property type="match status" value="2"/>
</dbReference>
<dbReference type="PANTHER" id="PTHR24198:SF165">
    <property type="entry name" value="ANKYRIN REPEAT-CONTAINING PROTEIN-RELATED"/>
    <property type="match status" value="1"/>
</dbReference>
<evidence type="ECO:0000256" key="1">
    <source>
        <dbReference type="ARBA" id="ARBA00022737"/>
    </source>
</evidence>
<feature type="repeat" description="ANK" evidence="3">
    <location>
        <begin position="1134"/>
        <end position="1166"/>
    </location>
</feature>
<organism evidence="4 5">
    <name type="scientific">Lojkania enalia</name>
    <dbReference type="NCBI Taxonomy" id="147567"/>
    <lineage>
        <taxon>Eukaryota</taxon>
        <taxon>Fungi</taxon>
        <taxon>Dikarya</taxon>
        <taxon>Ascomycota</taxon>
        <taxon>Pezizomycotina</taxon>
        <taxon>Dothideomycetes</taxon>
        <taxon>Pleosporomycetidae</taxon>
        <taxon>Pleosporales</taxon>
        <taxon>Pleosporales incertae sedis</taxon>
        <taxon>Lojkania</taxon>
    </lineage>
</organism>